<dbReference type="Gene3D" id="3.90.550.10">
    <property type="entry name" value="Spore Coat Polysaccharide Biosynthesis Protein SpsA, Chain A"/>
    <property type="match status" value="1"/>
</dbReference>
<evidence type="ECO:0000256" key="2">
    <source>
        <dbReference type="ARBA" id="ARBA00022475"/>
    </source>
</evidence>
<keyword evidence="8" id="KW-1185">Reference proteome</keyword>
<keyword evidence="5" id="KW-0472">Membrane</keyword>
<gene>
    <name evidence="7" type="ORF">GQS65_11210</name>
</gene>
<evidence type="ECO:0000256" key="5">
    <source>
        <dbReference type="ARBA" id="ARBA00023136"/>
    </source>
</evidence>
<dbReference type="InterPro" id="IPR029044">
    <property type="entry name" value="Nucleotide-diphossugar_trans"/>
</dbReference>
<evidence type="ECO:0000256" key="4">
    <source>
        <dbReference type="ARBA" id="ARBA00022679"/>
    </source>
</evidence>
<protein>
    <submittedName>
        <fullName evidence="7">Glycosyltransferase</fullName>
    </submittedName>
</protein>
<name>A0A6B0GN66_9EURY</name>
<dbReference type="SUPFAM" id="SSF53448">
    <property type="entry name" value="Nucleotide-diphospho-sugar transferases"/>
    <property type="match status" value="1"/>
</dbReference>
<dbReference type="RefSeq" id="WP_158204737.1">
    <property type="nucleotide sequence ID" value="NZ_WSZK01000017.1"/>
</dbReference>
<keyword evidence="3" id="KW-0328">Glycosyltransferase</keyword>
<dbReference type="AlphaFoldDB" id="A0A6B0GN66"/>
<evidence type="ECO:0000259" key="6">
    <source>
        <dbReference type="Pfam" id="PF00535"/>
    </source>
</evidence>
<evidence type="ECO:0000256" key="1">
    <source>
        <dbReference type="ARBA" id="ARBA00004236"/>
    </source>
</evidence>
<proteinExistence type="predicted"/>
<comment type="caution">
    <text evidence="7">The sequence shown here is derived from an EMBL/GenBank/DDBJ whole genome shotgun (WGS) entry which is preliminary data.</text>
</comment>
<evidence type="ECO:0000256" key="3">
    <source>
        <dbReference type="ARBA" id="ARBA00022676"/>
    </source>
</evidence>
<dbReference type="EMBL" id="WSZK01000017">
    <property type="protein sequence ID" value="MWG35047.1"/>
    <property type="molecule type" value="Genomic_DNA"/>
</dbReference>
<dbReference type="PANTHER" id="PTHR43646">
    <property type="entry name" value="GLYCOSYLTRANSFERASE"/>
    <property type="match status" value="1"/>
</dbReference>
<evidence type="ECO:0000313" key="7">
    <source>
        <dbReference type="EMBL" id="MWG35047.1"/>
    </source>
</evidence>
<keyword evidence="2" id="KW-1003">Cell membrane</keyword>
<dbReference type="GO" id="GO:0005886">
    <property type="term" value="C:plasma membrane"/>
    <property type="evidence" value="ECO:0007669"/>
    <property type="project" value="UniProtKB-SubCell"/>
</dbReference>
<feature type="domain" description="Glycosyltransferase 2-like" evidence="6">
    <location>
        <begin position="5"/>
        <end position="125"/>
    </location>
</feature>
<comment type="subcellular location">
    <subcellularLocation>
        <location evidence="1">Cell membrane</location>
    </subcellularLocation>
</comment>
<accession>A0A6B0GN66</accession>
<reference evidence="7 8" key="1">
    <citation type="submission" date="2019-12" db="EMBL/GenBank/DDBJ databases">
        <title>Halocatena pleomorpha gen. nov. sp. nov., an extremely halophilic archaeon of family Halobacteriaceae isolated from saltpan soil.</title>
        <authorList>
            <person name="Pal Y."/>
            <person name="Verma A."/>
            <person name="Krishnamurthi S."/>
            <person name="Kumar P."/>
        </authorList>
    </citation>
    <scope>NUCLEOTIDE SEQUENCE [LARGE SCALE GENOMIC DNA]</scope>
    <source>
        <strain evidence="7 8">JCM 16495</strain>
    </source>
</reference>
<sequence length="240" mass="26149">MNAAVVVPAYDEAETIAQTLDSLAHADCEVVVVAGGTDDTAVVADAHPATDRVLDDETETGPAAARNQGARAVDAEVVCFTDADTVVPPGWVARHLSSYHDKRVVGVGGPLRPYEGSLRDRALFKLLSDYWYRVSWPVGFVQASTNNCSYRRVALLDAGGFDEALPFMEDTDCSLRMRHHGRMVYDPLAYVETSPRRQHEEGYAGLFAQYAVGYARYALGLNPDPDAGDDDGDGGYFRRL</sequence>
<dbReference type="OrthoDB" id="46222at2157"/>
<dbReference type="InterPro" id="IPR001173">
    <property type="entry name" value="Glyco_trans_2-like"/>
</dbReference>
<dbReference type="PANTHER" id="PTHR43646:SF2">
    <property type="entry name" value="GLYCOSYLTRANSFERASE 2-LIKE DOMAIN-CONTAINING PROTEIN"/>
    <property type="match status" value="1"/>
</dbReference>
<evidence type="ECO:0000313" key="8">
    <source>
        <dbReference type="Proteomes" id="UP000451471"/>
    </source>
</evidence>
<dbReference type="Pfam" id="PF00535">
    <property type="entry name" value="Glycos_transf_2"/>
    <property type="match status" value="1"/>
</dbReference>
<dbReference type="Proteomes" id="UP000451471">
    <property type="component" value="Unassembled WGS sequence"/>
</dbReference>
<dbReference type="GO" id="GO:0016757">
    <property type="term" value="F:glycosyltransferase activity"/>
    <property type="evidence" value="ECO:0007669"/>
    <property type="project" value="UniProtKB-KW"/>
</dbReference>
<organism evidence="7 8">
    <name type="scientific">Halomarina oriensis</name>
    <dbReference type="NCBI Taxonomy" id="671145"/>
    <lineage>
        <taxon>Archaea</taxon>
        <taxon>Methanobacteriati</taxon>
        <taxon>Methanobacteriota</taxon>
        <taxon>Stenosarchaea group</taxon>
        <taxon>Halobacteria</taxon>
        <taxon>Halobacteriales</taxon>
        <taxon>Natronomonadaceae</taxon>
        <taxon>Halomarina</taxon>
    </lineage>
</organism>
<keyword evidence="4 7" id="KW-0808">Transferase</keyword>